<dbReference type="RefSeq" id="WP_148133030.1">
    <property type="nucleotide sequence ID" value="NZ_CP017634.1"/>
</dbReference>
<dbReference type="SUPFAM" id="SSF52467">
    <property type="entry name" value="DHS-like NAD/FAD-binding domain"/>
    <property type="match status" value="1"/>
</dbReference>
<protein>
    <recommendedName>
        <fullName evidence="3">SIR2-like domain-containing protein</fullName>
    </recommendedName>
</protein>
<dbReference type="KEGG" id="fwa:DCMF_02780"/>
<sequence>MANTIYFLGAGASREAGVPTQKEIWEQIEAVGQKTGEQRICTLLDFAVYLNFGQPGQKVAVDTAELLTLIDLALEQNVSVGKYQVEDLRSIRETLIRVICKILEASVKPERLDVFAGFCTRLAQEDTIISLNYDTVIDHILTSFVGQVTYGFNFAAQLGEGSGKKSKGTQLLLKPHGSLNWRYCSRCNNIYLLAGEKSDCFDGPDQRCPADEHPLLAVVVTPSYRKQFLVPQLHDVWMQCFHQIKNADVINFVGYSFPPGDVHIIHLIKRAVLAGEKRPVINVISRDSQGMVFDRCQNIFAGFKYFQTSFGHYFCDMIN</sequence>
<gene>
    <name evidence="1" type="ORF">DCMF_02780</name>
</gene>
<dbReference type="Proteomes" id="UP000323521">
    <property type="component" value="Chromosome"/>
</dbReference>
<evidence type="ECO:0000313" key="2">
    <source>
        <dbReference type="Proteomes" id="UP000323521"/>
    </source>
</evidence>
<proteinExistence type="predicted"/>
<dbReference type="OrthoDB" id="7054911at2"/>
<keyword evidence="2" id="KW-1185">Reference proteome</keyword>
<name>A0A3G1KN18_FORW1</name>
<reference evidence="1 2" key="1">
    <citation type="submission" date="2016-10" db="EMBL/GenBank/DDBJ databases">
        <title>Complete Genome Sequence of Peptococcaceae strain DCMF.</title>
        <authorList>
            <person name="Edwards R.J."/>
            <person name="Holland S.I."/>
            <person name="Deshpande N.P."/>
            <person name="Wong Y.K."/>
            <person name="Ertan H."/>
            <person name="Manefield M."/>
            <person name="Russell T.L."/>
            <person name="Lee M.J."/>
        </authorList>
    </citation>
    <scope>NUCLEOTIDE SEQUENCE [LARGE SCALE GENOMIC DNA]</scope>
    <source>
        <strain evidence="1 2">DCMF</strain>
    </source>
</reference>
<evidence type="ECO:0000313" key="1">
    <source>
        <dbReference type="EMBL" id="ATW23864.1"/>
    </source>
</evidence>
<evidence type="ECO:0008006" key="3">
    <source>
        <dbReference type="Google" id="ProtNLM"/>
    </source>
</evidence>
<organism evidence="1 2">
    <name type="scientific">Formimonas warabiya</name>
    <dbReference type="NCBI Taxonomy" id="1761012"/>
    <lineage>
        <taxon>Bacteria</taxon>
        <taxon>Bacillati</taxon>
        <taxon>Bacillota</taxon>
        <taxon>Clostridia</taxon>
        <taxon>Eubacteriales</taxon>
        <taxon>Peptococcaceae</taxon>
        <taxon>Candidatus Formimonas</taxon>
    </lineage>
</organism>
<dbReference type="EMBL" id="CP017634">
    <property type="protein sequence ID" value="ATW23864.1"/>
    <property type="molecule type" value="Genomic_DNA"/>
</dbReference>
<accession>A0A3G1KN18</accession>
<dbReference type="InterPro" id="IPR029035">
    <property type="entry name" value="DHS-like_NAD/FAD-binding_dom"/>
</dbReference>
<dbReference type="AlphaFoldDB" id="A0A3G1KN18"/>